<dbReference type="AlphaFoldDB" id="A0AAJ7U1Z6"/>
<dbReference type="PANTHER" id="PTHR46393">
    <property type="entry name" value="SUSHI DOMAIN-CONTAINING PROTEIN"/>
    <property type="match status" value="1"/>
</dbReference>
<evidence type="ECO:0000256" key="2">
    <source>
        <dbReference type="ARBA" id="ARBA00022659"/>
    </source>
</evidence>
<evidence type="ECO:0000256" key="8">
    <source>
        <dbReference type="PROSITE-ProRule" id="PRU00302"/>
    </source>
</evidence>
<evidence type="ECO:0000256" key="7">
    <source>
        <dbReference type="ARBA" id="ARBA00023180"/>
    </source>
</evidence>
<evidence type="ECO:0000256" key="10">
    <source>
        <dbReference type="SAM" id="SignalP"/>
    </source>
</evidence>
<dbReference type="KEGG" id="pmrn:116952751"/>
<comment type="caution">
    <text evidence="8">Lacks conserved residue(s) required for the propagation of feature annotation.</text>
</comment>
<name>A0AAJ7U1Z6_PETMA</name>
<dbReference type="Proteomes" id="UP001318040">
    <property type="component" value="Chromosome 48"/>
</dbReference>
<feature type="domain" description="Sushi" evidence="11">
    <location>
        <begin position="400"/>
        <end position="458"/>
    </location>
</feature>
<dbReference type="Gene3D" id="2.10.70.10">
    <property type="entry name" value="Complement Module, domain 1"/>
    <property type="match status" value="7"/>
</dbReference>
<feature type="signal peptide" evidence="10">
    <location>
        <begin position="1"/>
        <end position="28"/>
    </location>
</feature>
<evidence type="ECO:0000256" key="6">
    <source>
        <dbReference type="ARBA" id="ARBA00023157"/>
    </source>
</evidence>
<feature type="disulfide bond" evidence="8">
    <location>
        <begin position="545"/>
        <end position="572"/>
    </location>
</feature>
<dbReference type="SMART" id="SM00032">
    <property type="entry name" value="CCP"/>
    <property type="match status" value="9"/>
</dbReference>
<evidence type="ECO:0000256" key="1">
    <source>
        <dbReference type="ARBA" id="ARBA00004370"/>
    </source>
</evidence>
<feature type="chain" id="PRO_5044709432" evidence="10">
    <location>
        <begin position="29"/>
        <end position="716"/>
    </location>
</feature>
<dbReference type="PROSITE" id="PS50923">
    <property type="entry name" value="SUSHI"/>
    <property type="match status" value="6"/>
</dbReference>
<dbReference type="RefSeq" id="XP_032828251.1">
    <property type="nucleotide sequence ID" value="XM_032972360.1"/>
</dbReference>
<dbReference type="InterPro" id="IPR000436">
    <property type="entry name" value="Sushi_SCR_CCP_dom"/>
</dbReference>
<feature type="disulfide bond" evidence="8">
    <location>
        <begin position="244"/>
        <end position="271"/>
    </location>
</feature>
<organism evidence="12 13">
    <name type="scientific">Petromyzon marinus</name>
    <name type="common">Sea lamprey</name>
    <dbReference type="NCBI Taxonomy" id="7757"/>
    <lineage>
        <taxon>Eukaryota</taxon>
        <taxon>Metazoa</taxon>
        <taxon>Chordata</taxon>
        <taxon>Craniata</taxon>
        <taxon>Vertebrata</taxon>
        <taxon>Cyclostomata</taxon>
        <taxon>Hyperoartia</taxon>
        <taxon>Petromyzontiformes</taxon>
        <taxon>Petromyzontidae</taxon>
        <taxon>Petromyzon</taxon>
    </lineage>
</organism>
<keyword evidence="2 8" id="KW-0768">Sushi</keyword>
<feature type="disulfide bond" evidence="8">
    <location>
        <begin position="488"/>
        <end position="515"/>
    </location>
</feature>
<gene>
    <name evidence="13 14" type="primary">LOC116952751</name>
</gene>
<evidence type="ECO:0000256" key="4">
    <source>
        <dbReference type="ARBA" id="ARBA00022737"/>
    </source>
</evidence>
<evidence type="ECO:0000259" key="11">
    <source>
        <dbReference type="PROSITE" id="PS50923"/>
    </source>
</evidence>
<dbReference type="FunFam" id="2.10.70.10:FF:000011">
    <property type="entry name" value="CUB and sushi domain-containing protein 3 isoform A"/>
    <property type="match status" value="1"/>
</dbReference>
<keyword evidence="12" id="KW-1185">Reference proteome</keyword>
<feature type="compositionally biased region" description="Low complexity" evidence="9">
    <location>
        <begin position="99"/>
        <end position="109"/>
    </location>
</feature>
<keyword evidence="7" id="KW-0325">Glycoprotein</keyword>
<feature type="domain" description="Sushi" evidence="11">
    <location>
        <begin position="216"/>
        <end position="273"/>
    </location>
</feature>
<comment type="subcellular location">
    <subcellularLocation>
        <location evidence="1">Membrane</location>
    </subcellularLocation>
</comment>
<feature type="domain" description="Sushi" evidence="11">
    <location>
        <begin position="518"/>
        <end position="574"/>
    </location>
</feature>
<keyword evidence="5" id="KW-0472">Membrane</keyword>
<dbReference type="GO" id="GO:0016020">
    <property type="term" value="C:membrane"/>
    <property type="evidence" value="ECO:0007669"/>
    <property type="project" value="UniProtKB-SubCell"/>
</dbReference>
<evidence type="ECO:0000313" key="12">
    <source>
        <dbReference type="Proteomes" id="UP001318040"/>
    </source>
</evidence>
<sequence>MGRNGHWIKCVFSAGFLLICIIVAPANAAPSLGTTFQTSSTEEESLNPLHTTPLLFNTMAPSLGTTFQTSSTEEESLTPLHTTPLLFNTMVPHFGTTFQTSSTEQESLTPPQSIPPLFNTRDVAPNVQQTPAITLPPRPSPGKTPKGSCSTPPDLPNSDVVSGWSEDIYKEGDLVTYACHSGFTDIQARSFSIVCESDHDSPGKLRWSSPYFLCQITCGRPENPANGFVEGKFYTFGSTVTFKCRRGYFVFGANNSTCQDDGNWDNLVPECREVECEKPPWVENAEAAFNIGDDKTITYECQPGFILDGNSTFQCLDDGTWGPKDHLPYCRPLLMCKHPPPIANALQLWSTRPSYELGTNVRYRCNPGYTVSRDSSYFIVCINIDGLAKWTPQKLKCQPKQCSFPGEIENGYFNGTNFMYGAKIVYHCNHGFIMGEKQMTRECMADGNWSPSSPVCEPVQCPEPREIPHGTITVPSSLIFDSVIQYRCNGKMQLMGPSLRTCQADSTWSGREPICMAVLCPPLKNIENGKWLGGEDTDSVVRFSCNEGFLLAGQSTATCLPNGQWSGYPPTCQPVCPPPTLDRYAAVPQIIRDKQYFTVGERVEFHCGGGYHGWSYTLVCNKWHTWQQVEKHFLYPLGWKCLAFCYRPTPNLNAVLARNYEHIDFYPVGKYAYFDCKLGYTSEAKGYYTKCLVDKRGETYWVPYKNVRCIAGRGWH</sequence>
<reference evidence="13 14" key="1">
    <citation type="submission" date="2025-04" db="UniProtKB">
        <authorList>
            <consortium name="RefSeq"/>
        </authorList>
    </citation>
    <scope>IDENTIFICATION</scope>
    <source>
        <tissue evidence="13 14">Sperm</tissue>
    </source>
</reference>
<dbReference type="PANTHER" id="PTHR46393:SF7">
    <property type="entry name" value="COMPLEMENT C2"/>
    <property type="match status" value="1"/>
</dbReference>
<dbReference type="InterPro" id="IPR035976">
    <property type="entry name" value="Sushi/SCR/CCP_sf"/>
</dbReference>
<feature type="domain" description="Sushi" evidence="11">
    <location>
        <begin position="334"/>
        <end position="399"/>
    </location>
</feature>
<evidence type="ECO:0000256" key="3">
    <source>
        <dbReference type="ARBA" id="ARBA00022729"/>
    </source>
</evidence>
<proteinExistence type="predicted"/>
<evidence type="ECO:0000256" key="5">
    <source>
        <dbReference type="ARBA" id="ARBA00023136"/>
    </source>
</evidence>
<dbReference type="SUPFAM" id="SSF57535">
    <property type="entry name" value="Complement control module/SCR domain"/>
    <property type="match status" value="8"/>
</dbReference>
<dbReference type="RefSeq" id="XP_032828250.1">
    <property type="nucleotide sequence ID" value="XM_032972359.1"/>
</dbReference>
<keyword evidence="6 8" id="KW-1015">Disulfide bond</keyword>
<evidence type="ECO:0000256" key="9">
    <source>
        <dbReference type="SAM" id="MobiDB-lite"/>
    </source>
</evidence>
<keyword evidence="4" id="KW-0677">Repeat</keyword>
<dbReference type="CDD" id="cd00033">
    <property type="entry name" value="CCP"/>
    <property type="match status" value="7"/>
</dbReference>
<feature type="domain" description="Sushi" evidence="11">
    <location>
        <begin position="274"/>
        <end position="332"/>
    </location>
</feature>
<feature type="region of interest" description="Disordered" evidence="9">
    <location>
        <begin position="99"/>
        <end position="156"/>
    </location>
</feature>
<evidence type="ECO:0000313" key="14">
    <source>
        <dbReference type="RefSeq" id="XP_032828251.1"/>
    </source>
</evidence>
<keyword evidence="3 10" id="KW-0732">Signal</keyword>
<evidence type="ECO:0000313" key="13">
    <source>
        <dbReference type="RefSeq" id="XP_032828250.1"/>
    </source>
</evidence>
<dbReference type="Pfam" id="PF00084">
    <property type="entry name" value="Sushi"/>
    <property type="match status" value="7"/>
</dbReference>
<protein>
    <submittedName>
        <fullName evidence="13 14">Sushi, von Willebrand factor type A, EGF and pentraxin domain-containing protein 1-like isoform X1</fullName>
    </submittedName>
</protein>
<feature type="domain" description="Sushi" evidence="11">
    <location>
        <begin position="459"/>
        <end position="517"/>
    </location>
</feature>
<accession>A0AAJ7U1Z6</accession>